<feature type="non-terminal residue" evidence="2">
    <location>
        <position position="1"/>
    </location>
</feature>
<evidence type="ECO:0000313" key="2">
    <source>
        <dbReference type="EMBL" id="GAG98344.1"/>
    </source>
</evidence>
<sequence length="44" mass="5539">YFNPQGKIKVEMALVKGKKNYDRREDIRKKDMQREIDRERKHKY</sequence>
<dbReference type="EMBL" id="BART01019961">
    <property type="protein sequence ID" value="GAG98344.1"/>
    <property type="molecule type" value="Genomic_DNA"/>
</dbReference>
<evidence type="ECO:0000256" key="1">
    <source>
        <dbReference type="SAM" id="MobiDB-lite"/>
    </source>
</evidence>
<dbReference type="Pfam" id="PF01668">
    <property type="entry name" value="SmpB"/>
    <property type="match status" value="1"/>
</dbReference>
<reference evidence="2" key="1">
    <citation type="journal article" date="2014" name="Front. Microbiol.">
        <title>High frequency of phylogenetically diverse reductive dehalogenase-homologous genes in deep subseafloor sedimentary metagenomes.</title>
        <authorList>
            <person name="Kawai M."/>
            <person name="Futagami T."/>
            <person name="Toyoda A."/>
            <person name="Takaki Y."/>
            <person name="Nishi S."/>
            <person name="Hori S."/>
            <person name="Arai W."/>
            <person name="Tsubouchi T."/>
            <person name="Morono Y."/>
            <person name="Uchiyama I."/>
            <person name="Ito T."/>
            <person name="Fujiyama A."/>
            <person name="Inagaki F."/>
            <person name="Takami H."/>
        </authorList>
    </citation>
    <scope>NUCLEOTIDE SEQUENCE</scope>
    <source>
        <strain evidence="2">Expedition CK06-06</strain>
    </source>
</reference>
<organism evidence="2">
    <name type="scientific">marine sediment metagenome</name>
    <dbReference type="NCBI Taxonomy" id="412755"/>
    <lineage>
        <taxon>unclassified sequences</taxon>
        <taxon>metagenomes</taxon>
        <taxon>ecological metagenomes</taxon>
    </lineage>
</organism>
<name>X1BRH5_9ZZZZ</name>
<dbReference type="InterPro" id="IPR000037">
    <property type="entry name" value="SsrA-bd_prot"/>
</dbReference>
<proteinExistence type="predicted"/>
<dbReference type="AlphaFoldDB" id="X1BRH5"/>
<feature type="region of interest" description="Disordered" evidence="1">
    <location>
        <begin position="19"/>
        <end position="44"/>
    </location>
</feature>
<protein>
    <recommendedName>
        <fullName evidence="3">SsrA-binding protein</fullName>
    </recommendedName>
</protein>
<evidence type="ECO:0008006" key="3">
    <source>
        <dbReference type="Google" id="ProtNLM"/>
    </source>
</evidence>
<dbReference type="GO" id="GO:0003723">
    <property type="term" value="F:RNA binding"/>
    <property type="evidence" value="ECO:0007669"/>
    <property type="project" value="InterPro"/>
</dbReference>
<gene>
    <name evidence="2" type="ORF">S01H4_37194</name>
</gene>
<comment type="caution">
    <text evidence="2">The sequence shown here is derived from an EMBL/GenBank/DDBJ whole genome shotgun (WGS) entry which is preliminary data.</text>
</comment>
<accession>X1BRH5</accession>